<evidence type="ECO:0008006" key="3">
    <source>
        <dbReference type="Google" id="ProtNLM"/>
    </source>
</evidence>
<dbReference type="Proteomes" id="UP000036959">
    <property type="component" value="Unassembled WGS sequence"/>
</dbReference>
<gene>
    <name evidence="1" type="ORF">BVER_01305</name>
</gene>
<evidence type="ECO:0000313" key="1">
    <source>
        <dbReference type="EMBL" id="KND59543.1"/>
    </source>
</evidence>
<dbReference type="AlphaFoldDB" id="A0A0L0MB03"/>
<sequence>MASASRDPFNRLPVHMTDLKPGVLVVFPHLGNAVFGCGASLAGVTDARICTLFAGMPPDGASSEWDTRCGFASAREALTARIGEDEKALGLLNATPIHMSFVEARYTKQTTTRKAIRDALLTVLRDFRPQVLMIPLGLHDADHVLAHQAACDAWLAHPSLTCFAYEESFYRRMRGVVQERLLDLHARGSDATPMCATAAQPFDAERRQALKREAVSAYASSLKALGPDGYDDVLHAERYWKLELAAKR</sequence>
<keyword evidence="2" id="KW-1185">Reference proteome</keyword>
<dbReference type="SUPFAM" id="SSF102588">
    <property type="entry name" value="LmbE-like"/>
    <property type="match status" value="1"/>
</dbReference>
<dbReference type="EMBL" id="LFJJ01000120">
    <property type="protein sequence ID" value="KND59543.1"/>
    <property type="molecule type" value="Genomic_DNA"/>
</dbReference>
<dbReference type="PATRIC" id="fig|242163.4.peg.856"/>
<dbReference type="InterPro" id="IPR003737">
    <property type="entry name" value="GlcNAc_PI_deacetylase-related"/>
</dbReference>
<comment type="caution">
    <text evidence="1">The sequence shown here is derived from an EMBL/GenBank/DDBJ whole genome shotgun (WGS) entry which is preliminary data.</text>
</comment>
<proteinExistence type="predicted"/>
<protein>
    <recommendedName>
        <fullName evidence="3">LmbE-like protein</fullName>
    </recommendedName>
</protein>
<dbReference type="Pfam" id="PF02585">
    <property type="entry name" value="PIG-L"/>
    <property type="match status" value="1"/>
</dbReference>
<organism evidence="1 2">
    <name type="scientific">Candidatus Burkholderia verschuerenii</name>
    <dbReference type="NCBI Taxonomy" id="242163"/>
    <lineage>
        <taxon>Bacteria</taxon>
        <taxon>Pseudomonadati</taxon>
        <taxon>Pseudomonadota</taxon>
        <taxon>Betaproteobacteria</taxon>
        <taxon>Burkholderiales</taxon>
        <taxon>Burkholderiaceae</taxon>
        <taxon>Burkholderia</taxon>
    </lineage>
</organism>
<name>A0A0L0MB03_9BURK</name>
<reference evidence="2" key="1">
    <citation type="submission" date="2015-06" db="EMBL/GenBank/DDBJ databases">
        <title>Comparative genomics of Burkholderia leaf nodule symbionts.</title>
        <authorList>
            <person name="Carlier A."/>
            <person name="Eberl L."/>
            <person name="Pinto-Carbo M."/>
        </authorList>
    </citation>
    <scope>NUCLEOTIDE SEQUENCE [LARGE SCALE GENOMIC DNA]</scope>
    <source>
        <strain evidence="2">UZHbot4</strain>
    </source>
</reference>
<dbReference type="Gene3D" id="3.40.50.10320">
    <property type="entry name" value="LmbE-like"/>
    <property type="match status" value="1"/>
</dbReference>
<evidence type="ECO:0000313" key="2">
    <source>
        <dbReference type="Proteomes" id="UP000036959"/>
    </source>
</evidence>
<dbReference type="InterPro" id="IPR024078">
    <property type="entry name" value="LmbE-like_dom_sf"/>
</dbReference>
<accession>A0A0L0MB03</accession>